<proteinExistence type="predicted"/>
<dbReference type="AlphaFoldDB" id="A0A1Y1UC59"/>
<evidence type="ECO:0000313" key="1">
    <source>
        <dbReference type="EMBL" id="ORX34665.1"/>
    </source>
</evidence>
<dbReference type="GeneID" id="33558534"/>
<dbReference type="InParanoid" id="A0A1Y1UC59"/>
<evidence type="ECO:0000313" key="2">
    <source>
        <dbReference type="Proteomes" id="UP000193218"/>
    </source>
</evidence>
<reference evidence="1 2" key="1">
    <citation type="submission" date="2017-03" db="EMBL/GenBank/DDBJ databases">
        <title>Widespread Adenine N6-methylation of Active Genes in Fungi.</title>
        <authorList>
            <consortium name="DOE Joint Genome Institute"/>
            <person name="Mondo S.J."/>
            <person name="Dannebaum R.O."/>
            <person name="Kuo R.C."/>
            <person name="Louie K.B."/>
            <person name="Bewick A.J."/>
            <person name="Labutti K."/>
            <person name="Haridas S."/>
            <person name="Kuo A."/>
            <person name="Salamov A."/>
            <person name="Ahrendt S.R."/>
            <person name="Lau R."/>
            <person name="Bowen B.P."/>
            <person name="Lipzen A."/>
            <person name="Sullivan W."/>
            <person name="Andreopoulos W.B."/>
            <person name="Clum A."/>
            <person name="Lindquist E."/>
            <person name="Daum C."/>
            <person name="Northen T.R."/>
            <person name="Ramamoorthy G."/>
            <person name="Schmitz R.J."/>
            <person name="Gryganskyi A."/>
            <person name="Culley D."/>
            <person name="Magnuson J."/>
            <person name="James T.Y."/>
            <person name="O'Malley M.A."/>
            <person name="Stajich J.E."/>
            <person name="Spatafora J.W."/>
            <person name="Visel A."/>
            <person name="Grigoriev I.V."/>
        </authorList>
    </citation>
    <scope>NUCLEOTIDE SEQUENCE [LARGE SCALE GENOMIC DNA]</scope>
    <source>
        <strain evidence="1 2">NRRL Y-17943</strain>
    </source>
</reference>
<accession>A0A1Y1UC59</accession>
<keyword evidence="2" id="KW-1185">Reference proteome</keyword>
<name>A0A1Y1UC59_9TREE</name>
<dbReference type="EMBL" id="NBSH01000013">
    <property type="protein sequence ID" value="ORX34665.1"/>
    <property type="molecule type" value="Genomic_DNA"/>
</dbReference>
<organism evidence="1 2">
    <name type="scientific">Kockovaella imperatae</name>
    <dbReference type="NCBI Taxonomy" id="4999"/>
    <lineage>
        <taxon>Eukaryota</taxon>
        <taxon>Fungi</taxon>
        <taxon>Dikarya</taxon>
        <taxon>Basidiomycota</taxon>
        <taxon>Agaricomycotina</taxon>
        <taxon>Tremellomycetes</taxon>
        <taxon>Tremellales</taxon>
        <taxon>Cuniculitremaceae</taxon>
        <taxon>Kockovaella</taxon>
    </lineage>
</organism>
<comment type="caution">
    <text evidence="1">The sequence shown here is derived from an EMBL/GenBank/DDBJ whole genome shotgun (WGS) entry which is preliminary data.</text>
</comment>
<dbReference type="Proteomes" id="UP000193218">
    <property type="component" value="Unassembled WGS sequence"/>
</dbReference>
<gene>
    <name evidence="1" type="ORF">BD324DRAFT_634415</name>
</gene>
<sequence>MELWLEIASGVEGRGGKGRGPRVLHTRTPGSAEVMLLSGGAPRAGNEAAALLQAERKGSNAVTKECFSFFFSKFNNREDVLESILPVVAVLVVVVVSRWWQSRLDQMIYRDLGSFVFDDDLCCSLSEFHRTATTTTTTHHHHHASFHLRRIPRPFSPSPPPAGQQQLLTPVSPGFFSSYEIIFE</sequence>
<dbReference type="RefSeq" id="XP_021868907.1">
    <property type="nucleotide sequence ID" value="XM_022016725.1"/>
</dbReference>
<protein>
    <submittedName>
        <fullName evidence="1">Uncharacterized protein</fullName>
    </submittedName>
</protein>